<dbReference type="PANTHER" id="PTHR11125">
    <property type="entry name" value="SUPPRESSOR OF TY 5"/>
    <property type="match status" value="1"/>
</dbReference>
<dbReference type="Gene3D" id="3.30.70.940">
    <property type="entry name" value="NusG, N-terminal domain"/>
    <property type="match status" value="1"/>
</dbReference>
<protein>
    <recommendedName>
        <fullName evidence="3">Transcription elongation factor SPT5</fullName>
    </recommendedName>
    <alternativeName>
        <fullName evidence="10 11">Chromatin Elongation factor SPT5</fullName>
    </alternativeName>
    <alternativeName>
        <fullName evidence="4">Transcription elongation factor spt5</fullName>
    </alternativeName>
</protein>
<evidence type="ECO:0000256" key="10">
    <source>
        <dbReference type="ARBA" id="ARBA00029865"/>
    </source>
</evidence>
<dbReference type="InterPro" id="IPR041978">
    <property type="entry name" value="KOW_Spt5_5"/>
</dbReference>
<dbReference type="EMBL" id="ML976986">
    <property type="protein sequence ID" value="KAF1958722.1"/>
    <property type="molecule type" value="Genomic_DNA"/>
</dbReference>
<dbReference type="Pfam" id="PF23284">
    <property type="entry name" value="KOW2_Spt5"/>
    <property type="match status" value="1"/>
</dbReference>
<dbReference type="CDD" id="cd06085">
    <property type="entry name" value="KOW_Spt5_5"/>
    <property type="match status" value="1"/>
</dbReference>
<dbReference type="InterPro" id="IPR014722">
    <property type="entry name" value="Rib_uL2_dom2"/>
</dbReference>
<dbReference type="InterPro" id="IPR041976">
    <property type="entry name" value="KOW_Spt5_3"/>
</dbReference>
<dbReference type="InterPro" id="IPR022581">
    <property type="entry name" value="Spt5_N"/>
</dbReference>
<dbReference type="CDD" id="cd06084">
    <property type="entry name" value="KOW_Spt5_4"/>
    <property type="match status" value="1"/>
</dbReference>
<dbReference type="InterPro" id="IPR057936">
    <property type="entry name" value="KOWx_Spt5"/>
</dbReference>
<feature type="non-terminal residue" evidence="15">
    <location>
        <position position="813"/>
    </location>
</feature>
<dbReference type="Pfam" id="PF11942">
    <property type="entry name" value="Spt5_N"/>
    <property type="match status" value="1"/>
</dbReference>
<evidence type="ECO:0000256" key="11">
    <source>
        <dbReference type="ARBA" id="ARBA00031006"/>
    </source>
</evidence>
<feature type="domain" description="KOW" evidence="14">
    <location>
        <begin position="435"/>
        <end position="462"/>
    </location>
</feature>
<feature type="compositionally biased region" description="Acidic residues" evidence="12">
    <location>
        <begin position="9"/>
        <end position="26"/>
    </location>
</feature>
<dbReference type="CDD" id="cd09888">
    <property type="entry name" value="NGN_Euk"/>
    <property type="match status" value="1"/>
</dbReference>
<dbReference type="InterPro" id="IPR036735">
    <property type="entry name" value="NGN_dom_sf"/>
</dbReference>
<keyword evidence="5" id="KW-0507">mRNA processing</keyword>
<evidence type="ECO:0000256" key="6">
    <source>
        <dbReference type="ARBA" id="ARBA00023163"/>
    </source>
</evidence>
<feature type="domain" description="KOW" evidence="14">
    <location>
        <begin position="702"/>
        <end position="729"/>
    </location>
</feature>
<dbReference type="SUPFAM" id="SSF50104">
    <property type="entry name" value="Translation proteins SH3-like domain"/>
    <property type="match status" value="1"/>
</dbReference>
<evidence type="ECO:0000256" key="1">
    <source>
        <dbReference type="ARBA" id="ARBA00004123"/>
    </source>
</evidence>
<feature type="region of interest" description="Disordered" evidence="12">
    <location>
        <begin position="780"/>
        <end position="813"/>
    </location>
</feature>
<dbReference type="InterPro" id="IPR005824">
    <property type="entry name" value="KOW"/>
</dbReference>
<evidence type="ECO:0000256" key="7">
    <source>
        <dbReference type="ARBA" id="ARBA00023242"/>
    </source>
</evidence>
<sequence length="813" mass="90527">MSTGYQSDSDNEDFNPQQEVDEDDVAQNEATTHNEEEETAAPRQQSDNGEDEENEDDEDEEEDEDDEDEVVARPAKRRKKRGNMFIDVEAEVDEEEDEEEDDNDEIVDEVHPDDLLEPTGADLDDRHHRQFDIQRQVQADKDAEQLAKEYDEKYRRREAQSIRRGAYGAVHAPAPSVSDPNIWAVKVRPGKEREVILAIQKRIDETVRAGQQTKLYSAFERGGTMTGYIYVEADAKQDMLEVIENIPNVFMGQPQMAIPVKERQDLLRKRRRTPLEEGKFVRMLRPSLYKGDLAKIVEIHQNGLDCTVQLVPRLDYGLGEDANAAIDNKRKRAAFGRSTDRPPQKLFNDSEARKKHMKFLTQVGAGNQRAFTYKNEDYQNGFLLKEVKVNSVSSENVNPRMEEMQFFSVTAADGTETLDLLAVQAAQKAATSGSAFVNGDTVEIFEGEQKGLRGTTVTVTGDIVSIKVSEGELKGRRIDAPVRTLRKLFRDGDHVKVIGGSKYIDEVGMITRIKGDKVTLLCDSNQQEITVFSKDLKRAADSATLGAESKYNIYDMVQIDNTTIGMVVKVDREVLRVLDQTGALRNLLHTQVTDYFDNNRNAVATDRDGSEIRKDDTVKEHGGENRQGRVHHIHRGALFVVNREILENSGIWVIRSPNVVTMAAKSGRTQAAGPDLSGMNPAMQAQNGAMAPPTSRPQFGRDKLIGKTVTIRKGNYKGLLGIVKDTMNDEARIELHTKTKQVTVKKDLLTVKDPLTGNTIDAGGSKFPNRSRGGYVGATPSYNGGRTPAWGNSSRSGSSWGGATPSGGRTPGW</sequence>
<dbReference type="Pfam" id="PF03439">
    <property type="entry name" value="Spt5-NGN"/>
    <property type="match status" value="1"/>
</dbReference>
<proteinExistence type="inferred from homology"/>
<dbReference type="InterPro" id="IPR006645">
    <property type="entry name" value="NGN-like_dom"/>
</dbReference>
<evidence type="ECO:0000256" key="4">
    <source>
        <dbReference type="ARBA" id="ARBA00021370"/>
    </source>
</evidence>
<dbReference type="CDD" id="cd06082">
    <property type="entry name" value="KOW_Spt5_2"/>
    <property type="match status" value="1"/>
</dbReference>
<dbReference type="FunFam" id="2.30.30.30:FF:000029">
    <property type="entry name" value="Transcription elongation factor SPT5"/>
    <property type="match status" value="1"/>
</dbReference>
<dbReference type="InterPro" id="IPR041975">
    <property type="entry name" value="KOW_Spt5_2"/>
</dbReference>
<evidence type="ECO:0000256" key="8">
    <source>
        <dbReference type="ARBA" id="ARBA00024691"/>
    </source>
</evidence>
<gene>
    <name evidence="15" type="ORF">CC80DRAFT_407832</name>
</gene>
<dbReference type="AlphaFoldDB" id="A0A6A5U4E6"/>
<feature type="compositionally biased region" description="Low complexity" evidence="12">
    <location>
        <begin position="790"/>
        <end position="802"/>
    </location>
</feature>
<evidence type="ECO:0000256" key="9">
    <source>
        <dbReference type="ARBA" id="ARBA00025870"/>
    </source>
</evidence>
<feature type="compositionally biased region" description="Acidic residues" evidence="12">
    <location>
        <begin position="88"/>
        <end position="107"/>
    </location>
</feature>
<dbReference type="OrthoDB" id="28901at2759"/>
<comment type="subunit">
    <text evidence="9">Component of the SPT4-SPT5 complex. Interacts with RNA polymerase II.</text>
</comment>
<dbReference type="PANTHER" id="PTHR11125:SF7">
    <property type="entry name" value="TRANSCRIPTION ELONGATION FACTOR SPT5"/>
    <property type="match status" value="1"/>
</dbReference>
<evidence type="ECO:0000256" key="5">
    <source>
        <dbReference type="ARBA" id="ARBA00022664"/>
    </source>
</evidence>
<dbReference type="Pfam" id="PF23037">
    <property type="entry name" value="KOWx_SPT5"/>
    <property type="match status" value="1"/>
</dbReference>
<name>A0A6A5U4E6_9PLEO</name>
<dbReference type="InterPro" id="IPR039385">
    <property type="entry name" value="NGN_Euk"/>
</dbReference>
<organism evidence="15 16">
    <name type="scientific">Byssothecium circinans</name>
    <dbReference type="NCBI Taxonomy" id="147558"/>
    <lineage>
        <taxon>Eukaryota</taxon>
        <taxon>Fungi</taxon>
        <taxon>Dikarya</taxon>
        <taxon>Ascomycota</taxon>
        <taxon>Pezizomycotina</taxon>
        <taxon>Dothideomycetes</taxon>
        <taxon>Pleosporomycetidae</taxon>
        <taxon>Pleosporales</taxon>
        <taxon>Massarineae</taxon>
        <taxon>Massarinaceae</taxon>
        <taxon>Byssothecium</taxon>
    </lineage>
</organism>
<evidence type="ECO:0000256" key="12">
    <source>
        <dbReference type="SAM" id="MobiDB-lite"/>
    </source>
</evidence>
<dbReference type="GO" id="GO:0032044">
    <property type="term" value="C:DSIF complex"/>
    <property type="evidence" value="ECO:0007669"/>
    <property type="project" value="TreeGrafter"/>
</dbReference>
<evidence type="ECO:0000259" key="13">
    <source>
        <dbReference type="SMART" id="SM00738"/>
    </source>
</evidence>
<feature type="compositionally biased region" description="Acidic residues" evidence="12">
    <location>
        <begin position="48"/>
        <end position="69"/>
    </location>
</feature>
<dbReference type="GO" id="GO:0032784">
    <property type="term" value="P:regulation of DNA-templated transcription elongation"/>
    <property type="evidence" value="ECO:0007669"/>
    <property type="project" value="InterPro"/>
</dbReference>
<dbReference type="Proteomes" id="UP000800035">
    <property type="component" value="Unassembled WGS sequence"/>
</dbReference>
<dbReference type="Pfam" id="PF23042">
    <property type="entry name" value="KOW1_SPT5"/>
    <property type="match status" value="1"/>
</dbReference>
<feature type="domain" description="KOW" evidence="14">
    <location>
        <begin position="611"/>
        <end position="636"/>
    </location>
</feature>
<feature type="domain" description="KOW" evidence="14">
    <location>
        <begin position="488"/>
        <end position="516"/>
    </location>
</feature>
<evidence type="ECO:0000313" key="15">
    <source>
        <dbReference type="EMBL" id="KAF1958722.1"/>
    </source>
</evidence>
<evidence type="ECO:0000256" key="2">
    <source>
        <dbReference type="ARBA" id="ARBA00006956"/>
    </source>
</evidence>
<feature type="domain" description="NusG-like N-terminal" evidence="13">
    <location>
        <begin position="179"/>
        <end position="270"/>
    </location>
</feature>
<evidence type="ECO:0000313" key="16">
    <source>
        <dbReference type="Proteomes" id="UP000800035"/>
    </source>
</evidence>
<feature type="domain" description="KOW" evidence="14">
    <location>
        <begin position="274"/>
        <end position="302"/>
    </location>
</feature>
<dbReference type="Pfam" id="PF23291">
    <property type="entry name" value="KOW4_SPT5"/>
    <property type="match status" value="1"/>
</dbReference>
<dbReference type="GO" id="GO:0006357">
    <property type="term" value="P:regulation of transcription by RNA polymerase II"/>
    <property type="evidence" value="ECO:0007669"/>
    <property type="project" value="InterPro"/>
</dbReference>
<dbReference type="Pfam" id="PF23290">
    <property type="entry name" value="KOW5_SPT5"/>
    <property type="match status" value="1"/>
</dbReference>
<accession>A0A6A5U4E6</accession>
<evidence type="ECO:0000259" key="14">
    <source>
        <dbReference type="SMART" id="SM00739"/>
    </source>
</evidence>
<dbReference type="InterPro" id="IPR039659">
    <property type="entry name" value="SPT5"/>
</dbReference>
<dbReference type="SMART" id="SM00739">
    <property type="entry name" value="KOW"/>
    <property type="match status" value="5"/>
</dbReference>
<keyword evidence="16" id="KW-1185">Reference proteome</keyword>
<evidence type="ECO:0000256" key="3">
    <source>
        <dbReference type="ARBA" id="ARBA00020181"/>
    </source>
</evidence>
<keyword evidence="7" id="KW-0539">Nucleus</keyword>
<keyword evidence="6" id="KW-0804">Transcription</keyword>
<reference evidence="15" key="1">
    <citation type="journal article" date="2020" name="Stud. Mycol.">
        <title>101 Dothideomycetes genomes: a test case for predicting lifestyles and emergence of pathogens.</title>
        <authorList>
            <person name="Haridas S."/>
            <person name="Albert R."/>
            <person name="Binder M."/>
            <person name="Bloem J."/>
            <person name="Labutti K."/>
            <person name="Salamov A."/>
            <person name="Andreopoulos B."/>
            <person name="Baker S."/>
            <person name="Barry K."/>
            <person name="Bills G."/>
            <person name="Bluhm B."/>
            <person name="Cannon C."/>
            <person name="Castanera R."/>
            <person name="Culley D."/>
            <person name="Daum C."/>
            <person name="Ezra D."/>
            <person name="Gonzalez J."/>
            <person name="Henrissat B."/>
            <person name="Kuo A."/>
            <person name="Liang C."/>
            <person name="Lipzen A."/>
            <person name="Lutzoni F."/>
            <person name="Magnuson J."/>
            <person name="Mondo S."/>
            <person name="Nolan M."/>
            <person name="Ohm R."/>
            <person name="Pangilinan J."/>
            <person name="Park H.-J."/>
            <person name="Ramirez L."/>
            <person name="Alfaro M."/>
            <person name="Sun H."/>
            <person name="Tritt A."/>
            <person name="Yoshinaga Y."/>
            <person name="Zwiers L.-H."/>
            <person name="Turgeon B."/>
            <person name="Goodwin S."/>
            <person name="Spatafora J."/>
            <person name="Crous P."/>
            <person name="Grigoriev I."/>
        </authorList>
    </citation>
    <scope>NUCLEOTIDE SEQUENCE</scope>
    <source>
        <strain evidence="15">CBS 675.92</strain>
    </source>
</reference>
<comment type="subcellular location">
    <subcellularLocation>
        <location evidence="1">Nucleus</location>
    </subcellularLocation>
</comment>
<comment type="similarity">
    <text evidence="2">Belongs to the SPT5 family.</text>
</comment>
<dbReference type="InterPro" id="IPR008991">
    <property type="entry name" value="Translation_prot_SH3-like_sf"/>
</dbReference>
<dbReference type="InterPro" id="IPR005100">
    <property type="entry name" value="NGN-domain"/>
</dbReference>
<dbReference type="InterPro" id="IPR041973">
    <property type="entry name" value="KOW_Spt5_1"/>
</dbReference>
<feature type="region of interest" description="Disordered" evidence="12">
    <location>
        <begin position="1"/>
        <end position="114"/>
    </location>
</feature>
<dbReference type="GO" id="GO:0006368">
    <property type="term" value="P:transcription elongation by RNA polymerase II"/>
    <property type="evidence" value="ECO:0007669"/>
    <property type="project" value="TreeGrafter"/>
</dbReference>
<dbReference type="SMART" id="SM00738">
    <property type="entry name" value="NGN"/>
    <property type="match status" value="1"/>
</dbReference>
<dbReference type="GO" id="GO:0003729">
    <property type="term" value="F:mRNA binding"/>
    <property type="evidence" value="ECO:0007669"/>
    <property type="project" value="TreeGrafter"/>
</dbReference>
<dbReference type="CDD" id="cd06083">
    <property type="entry name" value="KOW_Spt5_3"/>
    <property type="match status" value="1"/>
</dbReference>
<comment type="function">
    <text evidence="8">The SPT4-SPT5 complex mediates both activation and inhibition of transcription elongation, and plays a role in pre-mRNA processing. This complex seems to be important for the stability of the RNA polymerase II elongation machinery on the chromatin template but not for the inherent ability of this machinery to translocate down the gene.</text>
</comment>
<dbReference type="CDD" id="cd06081">
    <property type="entry name" value="KOW_Spt5_1"/>
    <property type="match status" value="1"/>
</dbReference>
<dbReference type="InterPro" id="IPR041977">
    <property type="entry name" value="KOW_Spt5_4"/>
</dbReference>
<dbReference type="GO" id="GO:0006397">
    <property type="term" value="P:mRNA processing"/>
    <property type="evidence" value="ECO:0007669"/>
    <property type="project" value="UniProtKB-KW"/>
</dbReference>
<dbReference type="Gene3D" id="2.30.30.30">
    <property type="match status" value="3"/>
</dbReference>